<dbReference type="EMBL" id="JADBGI010000016">
    <property type="protein sequence ID" value="MBE3000599.1"/>
    <property type="molecule type" value="Genomic_DNA"/>
</dbReference>
<dbReference type="InterPro" id="IPR000086">
    <property type="entry name" value="NUDIX_hydrolase_dom"/>
</dbReference>
<dbReference type="Gene3D" id="3.90.79.10">
    <property type="entry name" value="Nucleoside Triphosphate Pyrophosphohydrolase"/>
    <property type="match status" value="1"/>
</dbReference>
<dbReference type="Proteomes" id="UP000806528">
    <property type="component" value="Unassembled WGS sequence"/>
</dbReference>
<evidence type="ECO:0000313" key="3">
    <source>
        <dbReference type="Proteomes" id="UP000806528"/>
    </source>
</evidence>
<protein>
    <submittedName>
        <fullName evidence="2">NUDIX domain-containing protein</fullName>
    </submittedName>
</protein>
<evidence type="ECO:0000313" key="2">
    <source>
        <dbReference type="EMBL" id="MBE3000599.1"/>
    </source>
</evidence>
<comment type="caution">
    <text evidence="2">The sequence shown here is derived from an EMBL/GenBank/DDBJ whole genome shotgun (WGS) entry which is preliminary data.</text>
</comment>
<keyword evidence="3" id="KW-1185">Reference proteome</keyword>
<accession>A0ABR9P9S6</accession>
<dbReference type="Pfam" id="PF00293">
    <property type="entry name" value="NUDIX"/>
    <property type="match status" value="1"/>
</dbReference>
<dbReference type="SUPFAM" id="SSF55811">
    <property type="entry name" value="Nudix"/>
    <property type="match status" value="1"/>
</dbReference>
<name>A0ABR9P9S6_9ACTN</name>
<feature type="domain" description="Nudix hydrolase" evidence="1">
    <location>
        <begin position="4"/>
        <end position="135"/>
    </location>
</feature>
<gene>
    <name evidence="2" type="ORF">IDM40_18110</name>
</gene>
<organism evidence="2 3">
    <name type="scientific">Nocardiopsis coralli</name>
    <dbReference type="NCBI Taxonomy" id="2772213"/>
    <lineage>
        <taxon>Bacteria</taxon>
        <taxon>Bacillati</taxon>
        <taxon>Actinomycetota</taxon>
        <taxon>Actinomycetes</taxon>
        <taxon>Streptosporangiales</taxon>
        <taxon>Nocardiopsidaceae</taxon>
        <taxon>Nocardiopsis</taxon>
    </lineage>
</organism>
<reference evidence="2 3" key="1">
    <citation type="submission" date="2020-09" db="EMBL/GenBank/DDBJ databases">
        <title>Diversity and distribution of actinomycetes associated with coral in the coast of Hainan.</title>
        <authorList>
            <person name="Li F."/>
        </authorList>
    </citation>
    <scope>NUCLEOTIDE SEQUENCE [LARGE SCALE GENOMIC DNA]</scope>
    <source>
        <strain evidence="2 3">HNM0947</strain>
    </source>
</reference>
<proteinExistence type="predicted"/>
<dbReference type="RefSeq" id="WP_193123207.1">
    <property type="nucleotide sequence ID" value="NZ_JADBGI010000016.1"/>
</dbReference>
<evidence type="ECO:0000259" key="1">
    <source>
        <dbReference type="PROSITE" id="PS51462"/>
    </source>
</evidence>
<dbReference type="InterPro" id="IPR015797">
    <property type="entry name" value="NUDIX_hydrolase-like_dom_sf"/>
</dbReference>
<dbReference type="PROSITE" id="PS51462">
    <property type="entry name" value="NUDIX"/>
    <property type="match status" value="1"/>
</dbReference>
<sequence length="171" mass="18678">MAHTVEHRARALLLDGDSLLLMERDRPDRPGIYHITVGGGVEPGDPTLTDALHREVREEIGGELEWAVPVHVVVERHPGLVRMQHVFAARLGAWDFALRSGPEFDQPSNGRYTPVHVPLTPEAVRATALEPRQLRNFAAEHMDLLRAWTASRTAPGSPFPGAPAVSRGGAA</sequence>